<organism evidence="9 12">
    <name type="scientific">Serratia proteamaculans</name>
    <dbReference type="NCBI Taxonomy" id="28151"/>
    <lineage>
        <taxon>Bacteria</taxon>
        <taxon>Pseudomonadati</taxon>
        <taxon>Pseudomonadota</taxon>
        <taxon>Gammaproteobacteria</taxon>
        <taxon>Enterobacterales</taxon>
        <taxon>Yersiniaceae</taxon>
        <taxon>Serratia</taxon>
    </lineage>
</organism>
<evidence type="ECO:0000256" key="8">
    <source>
        <dbReference type="RuleBase" id="RU221113"/>
    </source>
</evidence>
<dbReference type="InterPro" id="IPR000021">
    <property type="entry name" value="Hok/gef_toxin"/>
</dbReference>
<evidence type="ECO:0000313" key="12">
    <source>
        <dbReference type="Proteomes" id="UP000381260"/>
    </source>
</evidence>
<keyword evidence="5 8" id="KW-0812">Transmembrane</keyword>
<dbReference type="Pfam" id="PF01848">
    <property type="entry name" value="HOK_GEF"/>
    <property type="match status" value="1"/>
</dbReference>
<dbReference type="RefSeq" id="WP_012005392.1">
    <property type="nucleotide sequence ID" value="NZ_CAMKJL010000006.1"/>
</dbReference>
<evidence type="ECO:0000256" key="2">
    <source>
        <dbReference type="ARBA" id="ARBA00022475"/>
    </source>
</evidence>
<name>A0A1W5DEX9_SERPR</name>
<dbReference type="EMBL" id="CP045913">
    <property type="protein sequence ID" value="QGH60420.1"/>
    <property type="molecule type" value="Genomic_DNA"/>
</dbReference>
<evidence type="ECO:0000256" key="7">
    <source>
        <dbReference type="ARBA" id="ARBA00023136"/>
    </source>
</evidence>
<protein>
    <submittedName>
        <fullName evidence="9">Hok/Gef family protein</fullName>
    </submittedName>
</protein>
<evidence type="ECO:0000313" key="11">
    <source>
        <dbReference type="EMBL" id="QGH60420.1"/>
    </source>
</evidence>
<dbReference type="GeneID" id="74949164"/>
<dbReference type="PROSITE" id="PS00556">
    <property type="entry name" value="HOK_GEF"/>
    <property type="match status" value="1"/>
</dbReference>
<proteinExistence type="inferred from homology"/>
<accession>A0A1W5DEX9</accession>
<feature type="transmembrane region" description="Helical" evidence="8">
    <location>
        <begin position="6"/>
        <end position="23"/>
    </location>
</feature>
<dbReference type="InterPro" id="IPR018084">
    <property type="entry name" value="Hok/gef_toxin_CS"/>
</dbReference>
<evidence type="ECO:0000256" key="4">
    <source>
        <dbReference type="ARBA" id="ARBA00022649"/>
    </source>
</evidence>
<keyword evidence="4" id="KW-1277">Toxin-antitoxin system</keyword>
<keyword evidence="7 8" id="KW-0472">Membrane</keyword>
<sequence>MQQERVVLRLMIICITLIALMWITRGSLCELRITLGDTEVAAILAYETEG</sequence>
<dbReference type="Proteomes" id="UP000381260">
    <property type="component" value="Chromosome"/>
</dbReference>
<dbReference type="AlphaFoldDB" id="A0A1W5DEX9"/>
<evidence type="ECO:0000256" key="5">
    <source>
        <dbReference type="ARBA" id="ARBA00022692"/>
    </source>
</evidence>
<reference evidence="9 12" key="1">
    <citation type="submission" date="2019-11" db="EMBL/GenBank/DDBJ databases">
        <title>The Phosphoenolpyruvate Phosphotransferase System Regulates Serratia proteamaculans 336X Biofilm Formation and Wheat Roots colonization.</title>
        <authorList>
            <person name="Liu F."/>
        </authorList>
    </citation>
    <scope>NUCLEOTIDE SEQUENCE [LARGE SCALE GENOMIC DNA]</scope>
    <source>
        <strain evidence="9 12">336X</strain>
    </source>
</reference>
<evidence type="ECO:0000256" key="1">
    <source>
        <dbReference type="ARBA" id="ARBA00004377"/>
    </source>
</evidence>
<comment type="similarity">
    <text evidence="8">Belongs to the hok/gef family.</text>
</comment>
<keyword evidence="3" id="KW-0997">Cell inner membrane</keyword>
<keyword evidence="2" id="KW-1003">Cell membrane</keyword>
<dbReference type="GO" id="GO:0005886">
    <property type="term" value="C:plasma membrane"/>
    <property type="evidence" value="ECO:0007669"/>
    <property type="project" value="UniProtKB-SubCell"/>
</dbReference>
<dbReference type="OMA" id="LRLMIIC"/>
<dbReference type="PRINTS" id="PR00281">
    <property type="entry name" value="HOKGEFTOXIC"/>
</dbReference>
<evidence type="ECO:0000313" key="9">
    <source>
        <dbReference type="EMBL" id="QGH60418.1"/>
    </source>
</evidence>
<gene>
    <name evidence="9" type="ORF">GHV41_05965</name>
    <name evidence="10" type="ORF">GHV41_05970</name>
    <name evidence="11" type="ORF">GHV41_05975</name>
</gene>
<dbReference type="EMBL" id="CP045913">
    <property type="protein sequence ID" value="QGH60419.1"/>
    <property type="molecule type" value="Genomic_DNA"/>
</dbReference>
<keyword evidence="6 8" id="KW-1133">Transmembrane helix</keyword>
<dbReference type="EMBL" id="CP045913">
    <property type="protein sequence ID" value="QGH60418.1"/>
    <property type="molecule type" value="Genomic_DNA"/>
</dbReference>
<evidence type="ECO:0000256" key="3">
    <source>
        <dbReference type="ARBA" id="ARBA00022519"/>
    </source>
</evidence>
<comment type="subcellular location">
    <subcellularLocation>
        <location evidence="1 8">Cell inner membrane</location>
        <topology evidence="1 8">Single-pass membrane protein</topology>
    </subcellularLocation>
</comment>
<evidence type="ECO:0000256" key="6">
    <source>
        <dbReference type="ARBA" id="ARBA00022989"/>
    </source>
</evidence>
<evidence type="ECO:0000313" key="10">
    <source>
        <dbReference type="EMBL" id="QGH60419.1"/>
    </source>
</evidence>